<feature type="compositionally biased region" description="Basic and acidic residues" evidence="1">
    <location>
        <begin position="71"/>
        <end position="80"/>
    </location>
</feature>
<name>A0A1M5ZK63_9BURK</name>
<keyword evidence="3" id="KW-1185">Reference proteome</keyword>
<protein>
    <submittedName>
        <fullName evidence="2">Uncharacterized protein</fullName>
    </submittedName>
</protein>
<proteinExistence type="predicted"/>
<evidence type="ECO:0000313" key="2">
    <source>
        <dbReference type="EMBL" id="SHI24529.1"/>
    </source>
</evidence>
<gene>
    <name evidence="2" type="ORF">SAMN04488135_11592</name>
</gene>
<sequence length="215" mass="25183">MSRALFVASSWSKPRAAHQPARSLNRKVFRIQRSPRFLSGLLVGSAVGYRDRPEYVPDWVGFQRPIHQEPWDAPLHDRAPANRPVPDSRAGSDRPIPKYQPIHHSCFGRLLSTARYIGHMRRCAPESRKPFRRLNSHVRLDRYTNKIGFFDTWVGYLQRSFKQRIVNRYCSSHLLPPLILHQHMHHITSKLCLRLRFLVCEHRGQPESIPELQTE</sequence>
<evidence type="ECO:0000313" key="3">
    <source>
        <dbReference type="Proteomes" id="UP000184226"/>
    </source>
</evidence>
<dbReference type="AlphaFoldDB" id="A0A1M5ZK63"/>
<dbReference type="Proteomes" id="UP000184226">
    <property type="component" value="Unassembled WGS sequence"/>
</dbReference>
<feature type="region of interest" description="Disordered" evidence="1">
    <location>
        <begin position="71"/>
        <end position="96"/>
    </location>
</feature>
<reference evidence="2 3" key="1">
    <citation type="submission" date="2016-11" db="EMBL/GenBank/DDBJ databases">
        <authorList>
            <person name="Jaros S."/>
            <person name="Januszkiewicz K."/>
            <person name="Wedrychowicz H."/>
        </authorList>
    </citation>
    <scope>NUCLEOTIDE SEQUENCE [LARGE SCALE GENOMIC DNA]</scope>
    <source>
        <strain evidence="2 3">CGMCC 1.10190</strain>
    </source>
</reference>
<dbReference type="STRING" id="658167.SAMN04488135_11592"/>
<evidence type="ECO:0000256" key="1">
    <source>
        <dbReference type="SAM" id="MobiDB-lite"/>
    </source>
</evidence>
<organism evidence="2 3">
    <name type="scientific">Pollutimonas bauzanensis</name>
    <dbReference type="NCBI Taxonomy" id="658167"/>
    <lineage>
        <taxon>Bacteria</taxon>
        <taxon>Pseudomonadati</taxon>
        <taxon>Pseudomonadota</taxon>
        <taxon>Betaproteobacteria</taxon>
        <taxon>Burkholderiales</taxon>
        <taxon>Alcaligenaceae</taxon>
        <taxon>Pollutimonas</taxon>
    </lineage>
</organism>
<accession>A0A1M5ZK63</accession>
<dbReference type="EMBL" id="FQXE01000015">
    <property type="protein sequence ID" value="SHI24529.1"/>
    <property type="molecule type" value="Genomic_DNA"/>
</dbReference>